<name>A0A7Z7NPY3_9BURK</name>
<dbReference type="EMBL" id="LT978514">
    <property type="protein sequence ID" value="SPC22499.1"/>
    <property type="molecule type" value="Genomic_DNA"/>
</dbReference>
<evidence type="ECO:0000313" key="2">
    <source>
        <dbReference type="EMBL" id="SPC22499.1"/>
    </source>
</evidence>
<proteinExistence type="predicted"/>
<evidence type="ECO:0000256" key="1">
    <source>
        <dbReference type="SAM" id="MobiDB-lite"/>
    </source>
</evidence>
<gene>
    <name evidence="2" type="ORF">CBM2594_B30349</name>
</gene>
<protein>
    <submittedName>
        <fullName evidence="2">Uncharacterized protein</fullName>
    </submittedName>
</protein>
<organism evidence="2 3">
    <name type="scientific">Cupriavidus taiwanensis</name>
    <dbReference type="NCBI Taxonomy" id="164546"/>
    <lineage>
        <taxon>Bacteria</taxon>
        <taxon>Pseudomonadati</taxon>
        <taxon>Pseudomonadota</taxon>
        <taxon>Betaproteobacteria</taxon>
        <taxon>Burkholderiales</taxon>
        <taxon>Burkholderiaceae</taxon>
        <taxon>Cupriavidus</taxon>
    </lineage>
</organism>
<dbReference type="Proteomes" id="UP000257139">
    <property type="component" value="Chromosome CBM2594_b"/>
</dbReference>
<feature type="compositionally biased region" description="Basic and acidic residues" evidence="1">
    <location>
        <begin position="23"/>
        <end position="34"/>
    </location>
</feature>
<feature type="region of interest" description="Disordered" evidence="1">
    <location>
        <begin position="1"/>
        <end position="42"/>
    </location>
</feature>
<reference evidence="2 3" key="1">
    <citation type="submission" date="2018-01" db="EMBL/GenBank/DDBJ databases">
        <authorList>
            <person name="Clerissi C."/>
        </authorList>
    </citation>
    <scope>NUCLEOTIDE SEQUENCE [LARGE SCALE GENOMIC DNA]</scope>
    <source>
        <strain evidence="2">Cupriavidus taiwanensis STM 6021</strain>
    </source>
</reference>
<evidence type="ECO:0000313" key="3">
    <source>
        <dbReference type="Proteomes" id="UP000257139"/>
    </source>
</evidence>
<dbReference type="AlphaFoldDB" id="A0A7Z7NPY3"/>
<sequence length="72" mass="7891">MGARMTVSGREAPLAPSRRKKKGAEAETGQERSPAEQPGASRFRLRIQLVDVNAQIGDNRPSCTVTKWARRG</sequence>
<accession>A0A7Z7NPY3</accession>